<dbReference type="InterPro" id="IPR001048">
    <property type="entry name" value="Asp/Glu/Uridylate_kinase"/>
</dbReference>
<feature type="domain" description="Aspartate/glutamate/uridylate kinase" evidence="10">
    <location>
        <begin position="3"/>
        <end position="240"/>
    </location>
</feature>
<dbReference type="UniPathway" id="UPA00068">
    <property type="reaction ID" value="UER00107"/>
</dbReference>
<evidence type="ECO:0000313" key="12">
    <source>
        <dbReference type="Proteomes" id="UP000007364"/>
    </source>
</evidence>
<evidence type="ECO:0000256" key="3">
    <source>
        <dbReference type="ARBA" id="ARBA00022605"/>
    </source>
</evidence>
<reference evidence="11 12" key="1">
    <citation type="journal article" date="2012" name="J. Bacteriol.">
        <title>Genome Sequence of Galbibacter marinum Type Strain ck-I2-15.</title>
        <authorList>
            <person name="Lai Q."/>
            <person name="Li C."/>
            <person name="Shao Z."/>
        </authorList>
    </citation>
    <scope>NUCLEOTIDE SEQUENCE [LARGE SCALE GENOMIC DNA]</scope>
    <source>
        <strain evidence="12">ck-I2-15</strain>
    </source>
</reference>
<dbReference type="GO" id="GO:0005524">
    <property type="term" value="F:ATP binding"/>
    <property type="evidence" value="ECO:0007669"/>
    <property type="project" value="UniProtKB-UniRule"/>
</dbReference>
<dbReference type="HAMAP" id="MF_00082">
    <property type="entry name" value="ArgB"/>
    <property type="match status" value="1"/>
</dbReference>
<evidence type="ECO:0000313" key="11">
    <source>
        <dbReference type="EMBL" id="EKF54774.1"/>
    </source>
</evidence>
<dbReference type="STRING" id="555500.I215_10720"/>
<keyword evidence="5 9" id="KW-0547">Nucleotide-binding</keyword>
<dbReference type="OrthoDB" id="9803155at2"/>
<dbReference type="AlphaFoldDB" id="K2PT96"/>
<dbReference type="GO" id="GO:0003991">
    <property type="term" value="F:acetylglutamate kinase activity"/>
    <property type="evidence" value="ECO:0007669"/>
    <property type="project" value="UniProtKB-UniRule"/>
</dbReference>
<dbReference type="Proteomes" id="UP000007364">
    <property type="component" value="Unassembled WGS sequence"/>
</dbReference>
<comment type="similarity">
    <text evidence="9">Belongs to the acetylglutamate kinase family. ArgB subfamily.</text>
</comment>
<evidence type="ECO:0000256" key="6">
    <source>
        <dbReference type="ARBA" id="ARBA00022777"/>
    </source>
</evidence>
<dbReference type="EMBL" id="AMSG01000015">
    <property type="protein sequence ID" value="EKF54774.1"/>
    <property type="molecule type" value="Genomic_DNA"/>
</dbReference>
<dbReference type="InterPro" id="IPR036393">
    <property type="entry name" value="AceGlu_kinase-like_sf"/>
</dbReference>
<dbReference type="PANTHER" id="PTHR23342">
    <property type="entry name" value="N-ACETYLGLUTAMATE SYNTHASE"/>
    <property type="match status" value="1"/>
</dbReference>
<evidence type="ECO:0000256" key="7">
    <source>
        <dbReference type="ARBA" id="ARBA00022840"/>
    </source>
</evidence>
<dbReference type="CDD" id="cd04238">
    <property type="entry name" value="AAK_NAGK-like"/>
    <property type="match status" value="1"/>
</dbReference>
<name>K2PT96_9FLAO</name>
<sequence length="261" mass="28467">MKVSVVKIGGNLIEDEACLEKALDNFAQLKGLKILVHGGGKLATQLAQKLDIKTKMIQGRRVTDAETLEIITMVYGGLVGKTIVSKLQAKECNAISLSGADLNSIQSVKRLVKEHDFGFVGDISKVNTQSFITLLKAQITPVCCAITHDGKGQLLNTNADTIASEIAIALSDEYEVSLYYCFEKKGVLRSVSDENSVIRDIDRSSYNNLIAQGIIADGMLPKLHNCFHALENKVHHVYVGSIDMLANPTEVKTTLHLNELN</sequence>
<organism evidence="11 12">
    <name type="scientific">Galbibacter marinus</name>
    <dbReference type="NCBI Taxonomy" id="555500"/>
    <lineage>
        <taxon>Bacteria</taxon>
        <taxon>Pseudomonadati</taxon>
        <taxon>Bacteroidota</taxon>
        <taxon>Flavobacteriia</taxon>
        <taxon>Flavobacteriales</taxon>
        <taxon>Flavobacteriaceae</taxon>
        <taxon>Galbibacter</taxon>
    </lineage>
</organism>
<dbReference type="Pfam" id="PF00696">
    <property type="entry name" value="AA_kinase"/>
    <property type="match status" value="1"/>
</dbReference>
<evidence type="ECO:0000256" key="4">
    <source>
        <dbReference type="ARBA" id="ARBA00022679"/>
    </source>
</evidence>
<feature type="site" description="Transition state stabilizer" evidence="9">
    <location>
        <position position="7"/>
    </location>
</feature>
<feature type="binding site" evidence="9">
    <location>
        <position position="61"/>
    </location>
    <ligand>
        <name>substrate</name>
    </ligand>
</feature>
<dbReference type="InterPro" id="IPR004662">
    <property type="entry name" value="AcgluKinase_fam"/>
</dbReference>
<comment type="subcellular location">
    <subcellularLocation>
        <location evidence="9">Cytoplasm</location>
    </subcellularLocation>
</comment>
<dbReference type="PANTHER" id="PTHR23342:SF0">
    <property type="entry name" value="N-ACETYLGLUTAMATE SYNTHASE, MITOCHONDRIAL"/>
    <property type="match status" value="1"/>
</dbReference>
<comment type="caution">
    <text evidence="11">The sequence shown here is derived from an EMBL/GenBank/DDBJ whole genome shotgun (WGS) entry which is preliminary data.</text>
</comment>
<evidence type="ECO:0000256" key="1">
    <source>
        <dbReference type="ARBA" id="ARBA00004828"/>
    </source>
</evidence>
<comment type="function">
    <text evidence="9">Catalyzes the ATP-dependent phosphorylation of N-acetyl-L-glutamate.</text>
</comment>
<evidence type="ECO:0000256" key="5">
    <source>
        <dbReference type="ARBA" id="ARBA00022741"/>
    </source>
</evidence>
<dbReference type="GO" id="GO:0042450">
    <property type="term" value="P:L-arginine biosynthetic process via ornithine"/>
    <property type="evidence" value="ECO:0007669"/>
    <property type="project" value="UniProtKB-UniRule"/>
</dbReference>
<keyword evidence="12" id="KW-1185">Reference proteome</keyword>
<feature type="binding site" evidence="9">
    <location>
        <position position="156"/>
    </location>
    <ligand>
        <name>substrate</name>
    </ligand>
</feature>
<protein>
    <recommendedName>
        <fullName evidence="9">Acetylglutamate kinase</fullName>
        <ecNumber evidence="9">2.7.2.8</ecNumber>
    </recommendedName>
    <alternativeName>
        <fullName evidence="9">N-acetyl-L-glutamate 5-phosphotransferase</fullName>
    </alternativeName>
    <alternativeName>
        <fullName evidence="9">NAG kinase</fullName>
        <shortName evidence="9">NAGK</shortName>
    </alternativeName>
</protein>
<accession>K2PT96</accession>
<dbReference type="PIRSF" id="PIRSF000728">
    <property type="entry name" value="NAGK"/>
    <property type="match status" value="1"/>
</dbReference>
<dbReference type="SUPFAM" id="SSF53633">
    <property type="entry name" value="Carbamate kinase-like"/>
    <property type="match status" value="1"/>
</dbReference>
<dbReference type="EC" id="2.7.2.8" evidence="9"/>
<dbReference type="Gene3D" id="3.40.1160.10">
    <property type="entry name" value="Acetylglutamate kinase-like"/>
    <property type="match status" value="1"/>
</dbReference>
<comment type="catalytic activity">
    <reaction evidence="8 9">
        <text>N-acetyl-L-glutamate + ATP = N-acetyl-L-glutamyl 5-phosphate + ADP</text>
        <dbReference type="Rhea" id="RHEA:14629"/>
        <dbReference type="ChEBI" id="CHEBI:30616"/>
        <dbReference type="ChEBI" id="CHEBI:44337"/>
        <dbReference type="ChEBI" id="CHEBI:57936"/>
        <dbReference type="ChEBI" id="CHEBI:456216"/>
        <dbReference type="EC" id="2.7.2.8"/>
    </reaction>
</comment>
<evidence type="ECO:0000256" key="8">
    <source>
        <dbReference type="ARBA" id="ARBA00048141"/>
    </source>
</evidence>
<keyword evidence="7 9" id="KW-0067">ATP-binding</keyword>
<proteinExistence type="inferred from homology"/>
<evidence type="ECO:0000259" key="10">
    <source>
        <dbReference type="Pfam" id="PF00696"/>
    </source>
</evidence>
<dbReference type="PATRIC" id="fig|555500.3.peg.2211"/>
<keyword evidence="6 9" id="KW-0418">Kinase</keyword>
<evidence type="ECO:0000256" key="2">
    <source>
        <dbReference type="ARBA" id="ARBA00022571"/>
    </source>
</evidence>
<keyword evidence="9" id="KW-0963">Cytoplasm</keyword>
<dbReference type="GO" id="GO:0005737">
    <property type="term" value="C:cytoplasm"/>
    <property type="evidence" value="ECO:0007669"/>
    <property type="project" value="UniProtKB-SubCell"/>
</dbReference>
<dbReference type="InterPro" id="IPR037528">
    <property type="entry name" value="ArgB"/>
</dbReference>
<keyword evidence="3 9" id="KW-0028">Amino-acid biosynthesis</keyword>
<dbReference type="eggNOG" id="COG0548">
    <property type="taxonomic scope" value="Bacteria"/>
</dbReference>
<keyword evidence="4 9" id="KW-0808">Transferase</keyword>
<feature type="binding site" evidence="9">
    <location>
        <begin position="39"/>
        <end position="40"/>
    </location>
    <ligand>
        <name>substrate</name>
    </ligand>
</feature>
<evidence type="ECO:0000256" key="9">
    <source>
        <dbReference type="HAMAP-Rule" id="MF_00082"/>
    </source>
</evidence>
<dbReference type="RefSeq" id="WP_008991984.1">
    <property type="nucleotide sequence ID" value="NZ_AMSG01000015.1"/>
</dbReference>
<gene>
    <name evidence="9" type="primary">argB</name>
    <name evidence="11" type="ORF">I215_10720</name>
</gene>
<keyword evidence="2 9" id="KW-0055">Arginine biosynthesis</keyword>
<feature type="site" description="Transition state stabilizer" evidence="9">
    <location>
        <position position="222"/>
    </location>
</feature>
<dbReference type="NCBIfam" id="TIGR00761">
    <property type="entry name" value="argB"/>
    <property type="match status" value="1"/>
</dbReference>
<comment type="pathway">
    <text evidence="1 9">Amino-acid biosynthesis; L-arginine biosynthesis; N(2)-acetyl-L-ornithine from L-glutamate: step 2/4.</text>
</comment>